<feature type="transmembrane region" description="Helical" evidence="1">
    <location>
        <begin position="31"/>
        <end position="50"/>
    </location>
</feature>
<accession>B7PAN8</accession>
<gene>
    <name evidence="2" type="ORF">IscW_ISCW002981</name>
</gene>
<keyword evidence="1" id="KW-0472">Membrane</keyword>
<evidence type="ECO:0000313" key="2">
    <source>
        <dbReference type="EMBL" id="EEC03660.1"/>
    </source>
</evidence>
<dbReference type="Proteomes" id="UP000001555">
    <property type="component" value="Unassembled WGS sequence"/>
</dbReference>
<dbReference type="EMBL" id="DS672288">
    <property type="protein sequence ID" value="EEC03660.1"/>
    <property type="molecule type" value="Genomic_DNA"/>
</dbReference>
<keyword evidence="1" id="KW-0812">Transmembrane</keyword>
<evidence type="ECO:0000313" key="3">
    <source>
        <dbReference type="EnsemblMetazoa" id="ISCW002981-PA"/>
    </source>
</evidence>
<dbReference type="EMBL" id="ABJB011018422">
    <property type="status" value="NOT_ANNOTATED_CDS"/>
    <property type="molecule type" value="Genomic_DNA"/>
</dbReference>
<dbReference type="InParanoid" id="B7PAN8"/>
<dbReference type="VEuPathDB" id="VectorBase:ISCI002981"/>
<dbReference type="PaxDb" id="6945-B7PAN8"/>
<dbReference type="AlphaFoldDB" id="B7PAN8"/>
<dbReference type="VEuPathDB" id="VectorBase:ISCW002981"/>
<reference evidence="3" key="2">
    <citation type="submission" date="2020-05" db="UniProtKB">
        <authorList>
            <consortium name="EnsemblMetazoa"/>
        </authorList>
    </citation>
    <scope>IDENTIFICATION</scope>
    <source>
        <strain evidence="3">wikel</strain>
    </source>
</reference>
<organism>
    <name type="scientific">Ixodes scapularis</name>
    <name type="common">Black-legged tick</name>
    <name type="synonym">Deer tick</name>
    <dbReference type="NCBI Taxonomy" id="6945"/>
    <lineage>
        <taxon>Eukaryota</taxon>
        <taxon>Metazoa</taxon>
        <taxon>Ecdysozoa</taxon>
        <taxon>Arthropoda</taxon>
        <taxon>Chelicerata</taxon>
        <taxon>Arachnida</taxon>
        <taxon>Acari</taxon>
        <taxon>Parasitiformes</taxon>
        <taxon>Ixodida</taxon>
        <taxon>Ixodoidea</taxon>
        <taxon>Ixodidae</taxon>
        <taxon>Ixodinae</taxon>
        <taxon>Ixodes</taxon>
    </lineage>
</organism>
<proteinExistence type="predicted"/>
<dbReference type="EnsemblMetazoa" id="ISCW002981-RA">
    <property type="protein sequence ID" value="ISCW002981-PA"/>
    <property type="gene ID" value="ISCW002981"/>
</dbReference>
<evidence type="ECO:0000256" key="1">
    <source>
        <dbReference type="SAM" id="Phobius"/>
    </source>
</evidence>
<name>B7PAN8_IXOSC</name>
<protein>
    <submittedName>
        <fullName evidence="2 3">Uncharacterized protein</fullName>
    </submittedName>
</protein>
<keyword evidence="4" id="KW-1185">Reference proteome</keyword>
<keyword evidence="1" id="KW-1133">Transmembrane helix</keyword>
<sequence length="104" mass="12012">MRAQVQSHASCPRNVDCQCCLMGLLKGVYCWPILLLHLTVGIMLAQNLFLRKVTTDTWLCMRRRKNEREPNVLPDVVLDTSTRGDHVKNASAFLQKCLSWFFFL</sequence>
<reference evidence="2 4" key="1">
    <citation type="submission" date="2008-03" db="EMBL/GenBank/DDBJ databases">
        <title>Annotation of Ixodes scapularis.</title>
        <authorList>
            <consortium name="Ixodes scapularis Genome Project Consortium"/>
            <person name="Caler E."/>
            <person name="Hannick L.I."/>
            <person name="Bidwell S."/>
            <person name="Joardar V."/>
            <person name="Thiagarajan M."/>
            <person name="Amedeo P."/>
            <person name="Galinsky K.J."/>
            <person name="Schobel S."/>
            <person name="Inman J."/>
            <person name="Hostetler J."/>
            <person name="Miller J."/>
            <person name="Hammond M."/>
            <person name="Megy K."/>
            <person name="Lawson D."/>
            <person name="Kodira C."/>
            <person name="Sutton G."/>
            <person name="Meyer J."/>
            <person name="Hill C.A."/>
            <person name="Birren B."/>
            <person name="Nene V."/>
            <person name="Collins F."/>
            <person name="Alarcon-Chaidez F."/>
            <person name="Wikel S."/>
            <person name="Strausberg R."/>
        </authorList>
    </citation>
    <scope>NUCLEOTIDE SEQUENCE [LARGE SCALE GENOMIC DNA]</scope>
    <source>
        <strain evidence="4">Wikel</strain>
        <strain evidence="2">Wikel colony</strain>
    </source>
</reference>
<dbReference type="HOGENOM" id="CLU_2252942_0_0_1"/>
<evidence type="ECO:0000313" key="4">
    <source>
        <dbReference type="Proteomes" id="UP000001555"/>
    </source>
</evidence>